<comment type="subunit">
    <text evidence="17">At low DSF concentrations, interacts with RpfF.</text>
</comment>
<comment type="caution">
    <text evidence="29">The sequence shown here is derived from an EMBL/GenBank/DDBJ whole genome shotgun (WGS) entry which is preliminary data.</text>
</comment>
<comment type="catalytic activity">
    <reaction evidence="1">
        <text>ATP + protein L-histidine = ADP + protein N-phospho-L-histidine.</text>
        <dbReference type="EC" id="2.7.13.3"/>
    </reaction>
</comment>
<dbReference type="EMBL" id="WWCN01000005">
    <property type="protein sequence ID" value="MYM22871.1"/>
    <property type="molecule type" value="Genomic_DNA"/>
</dbReference>
<keyword evidence="9" id="KW-0547">Nucleotide-binding</keyword>
<accession>A0A6L8KEH6</accession>
<dbReference type="PROSITE" id="PS50112">
    <property type="entry name" value="PAS"/>
    <property type="match status" value="1"/>
</dbReference>
<dbReference type="SMART" id="SM00086">
    <property type="entry name" value="PAC"/>
    <property type="match status" value="1"/>
</dbReference>
<dbReference type="InterPro" id="IPR036890">
    <property type="entry name" value="HATPase_C_sf"/>
</dbReference>
<dbReference type="Gene3D" id="3.30.565.10">
    <property type="entry name" value="Histidine kinase-like ATPase, C-terminal domain"/>
    <property type="match status" value="1"/>
</dbReference>
<feature type="domain" description="Response regulatory" evidence="24">
    <location>
        <begin position="897"/>
        <end position="1014"/>
    </location>
</feature>
<evidence type="ECO:0000259" key="28">
    <source>
        <dbReference type="PROSITE" id="PS50894"/>
    </source>
</evidence>
<evidence type="ECO:0000256" key="5">
    <source>
        <dbReference type="ARBA" id="ARBA00022553"/>
    </source>
</evidence>
<feature type="domain" description="HAMP" evidence="27">
    <location>
        <begin position="307"/>
        <end position="360"/>
    </location>
</feature>
<dbReference type="Gene3D" id="3.40.50.2300">
    <property type="match status" value="2"/>
</dbReference>
<comment type="subcellular location">
    <subcellularLocation>
        <location evidence="2">Cell membrane</location>
        <topology evidence="2">Multi-pass membrane protein</topology>
    </subcellularLocation>
</comment>
<sequence>MKPLGIKAKVALATSITSVLMIGLVTLVQTQRMQEDYTRVLFTQQTALVNRAAQELDDKLTMLLDIIALSARNQPADLSTSEDKLRDYYQNRAVLSLFDDLLVMNPQGKVISDLPLVPGRVGIDASDRAYFKTVMRTRKPLITEPLIGRANKQPIVQMVAPVLNDKGEVVCVLIGVLRLYKDNLLGHLRTAKVGRTGYYFALTRDETPVYVLHPDISRLLKPRAANANPATTRALEEGFEGTVVGLTSAGQRALNSYKQLKSVDWLLATSLPTDEAFEPFEGVLRRVLIWSGVAAVLTALLISALILRLMAPLIKLRNAIVALRADPARFTPLPVHARDEVGQLTSAFNDLMHERLAADARLQSLVEFAPNTIVVVGVDGRIETFNREGERCFGYERDEVLGQPLEILVPERLRGAHATHRHRFFADRLSAEPVRMGQGKVLYGLRRDGSEFPVEVNLSAVRTDQGTKVLAVISDITERHRLRIEVEERATELERERDRAQAANRAKSDFVANMSHEIRTPMNAVLGMVYLLGNTQLTSQQRKYLNMVRVSGQSLLGILNDVLDFSKIEARKLELSPVDFALNDVMDSLATMMTMNAGDKELELAISVDAAIPNRLRGDSMRLQQILINLAGNAIKFTEQGEVVVSVQLTARDEQSALLRFEVRDTGMGMTEAQLGQLFNAFSQGDQSITRRFGGTGLGLAITKRLIELMGGQIAVNSRPGQGSTFWYSLPFEIQADQTDERRKPALGQLRLLVADDNRTSRELVARLIRAWGWQADEVDSGEAALRRYRQSIEHQQPYDVVLADWHMPGMDGLATAKGIRAAANGRPQPIVVMLNAFARDRIEEISHAPEADVVLVKPITSSNLFDALHQALVTQGEADPQTANEPGIVGSLADIHFLLVEDNLLNQAVARGILEHAGATLDIAGDGRQAVDLMRERAGEYDMVLMDMQMPVMDGFTATRILRDELKLALPIIAMTAGVLESERERSRDSGITDFIPKPIEVDEMLAVLRKHLPQPAQPVMPPAITPPVPAPLPSEDDLLASMAAAAVPPAAAPASVPAPTQAAVFAPREAVPLSPPISISSAPPPKLVSSPMPTGEAAIFNMDGLMRVMGKDAKGRAAMFKMVRGAIDGGMEPLDQAALALQEGRLRDAARAFHSLRGAVGVLGAKRLIQATMEAEEAIHSQRDDELDERYRTVRTELEQTLAQARAWLEREQS</sequence>
<dbReference type="FunFam" id="1.10.287.130:FF:000002">
    <property type="entry name" value="Two-component osmosensing histidine kinase"/>
    <property type="match status" value="1"/>
</dbReference>
<dbReference type="InterPro" id="IPR000700">
    <property type="entry name" value="PAS-assoc_C"/>
</dbReference>
<evidence type="ECO:0000256" key="20">
    <source>
        <dbReference type="PROSITE-ProRule" id="PRU00110"/>
    </source>
</evidence>
<evidence type="ECO:0000256" key="4">
    <source>
        <dbReference type="ARBA" id="ARBA00022475"/>
    </source>
</evidence>
<evidence type="ECO:0000256" key="21">
    <source>
        <dbReference type="PROSITE-ProRule" id="PRU00169"/>
    </source>
</evidence>
<feature type="domain" description="PAC" evidence="26">
    <location>
        <begin position="435"/>
        <end position="488"/>
    </location>
</feature>
<name>A0A6L8KEH6_9BURK</name>
<evidence type="ECO:0000256" key="10">
    <source>
        <dbReference type="ARBA" id="ARBA00022777"/>
    </source>
</evidence>
<dbReference type="RefSeq" id="WP_161006383.1">
    <property type="nucleotide sequence ID" value="NZ_WWCN01000005.1"/>
</dbReference>
<feature type="domain" description="HPt" evidence="28">
    <location>
        <begin position="1114"/>
        <end position="1210"/>
    </location>
</feature>
<dbReference type="InterPro" id="IPR003594">
    <property type="entry name" value="HATPase_dom"/>
</dbReference>
<evidence type="ECO:0000313" key="30">
    <source>
        <dbReference type="Proteomes" id="UP000479335"/>
    </source>
</evidence>
<dbReference type="CDD" id="cd06225">
    <property type="entry name" value="HAMP"/>
    <property type="match status" value="1"/>
</dbReference>
<dbReference type="SUPFAM" id="SSF47226">
    <property type="entry name" value="Histidine-containing phosphotransfer domain, HPT domain"/>
    <property type="match status" value="1"/>
</dbReference>
<evidence type="ECO:0000256" key="22">
    <source>
        <dbReference type="SAM" id="Phobius"/>
    </source>
</evidence>
<dbReference type="InterPro" id="IPR004358">
    <property type="entry name" value="Sig_transdc_His_kin-like_C"/>
</dbReference>
<dbReference type="GO" id="GO:0005886">
    <property type="term" value="C:plasma membrane"/>
    <property type="evidence" value="ECO:0007669"/>
    <property type="project" value="UniProtKB-SubCell"/>
</dbReference>
<dbReference type="CDD" id="cd17546">
    <property type="entry name" value="REC_hyHK_CKI1_RcsC-like"/>
    <property type="match status" value="2"/>
</dbReference>
<dbReference type="Pfam" id="PF02743">
    <property type="entry name" value="dCache_1"/>
    <property type="match status" value="1"/>
</dbReference>
<evidence type="ECO:0000256" key="6">
    <source>
        <dbReference type="ARBA" id="ARBA00022679"/>
    </source>
</evidence>
<dbReference type="PROSITE" id="PS50894">
    <property type="entry name" value="HPT"/>
    <property type="match status" value="1"/>
</dbReference>
<gene>
    <name evidence="29" type="ORF">GTP46_09460</name>
</gene>
<dbReference type="GO" id="GO:0005524">
    <property type="term" value="F:ATP binding"/>
    <property type="evidence" value="ECO:0007669"/>
    <property type="project" value="UniProtKB-KW"/>
</dbReference>
<dbReference type="InterPro" id="IPR011006">
    <property type="entry name" value="CheY-like_superfamily"/>
</dbReference>
<evidence type="ECO:0000256" key="3">
    <source>
        <dbReference type="ARBA" id="ARBA00012438"/>
    </source>
</evidence>
<evidence type="ECO:0000259" key="23">
    <source>
        <dbReference type="PROSITE" id="PS50109"/>
    </source>
</evidence>
<evidence type="ECO:0000256" key="2">
    <source>
        <dbReference type="ARBA" id="ARBA00004651"/>
    </source>
</evidence>
<dbReference type="SUPFAM" id="SSF55785">
    <property type="entry name" value="PYP-like sensor domain (PAS domain)"/>
    <property type="match status" value="1"/>
</dbReference>
<dbReference type="PROSITE" id="PS50110">
    <property type="entry name" value="RESPONSE_REGULATORY"/>
    <property type="match status" value="2"/>
</dbReference>
<keyword evidence="10" id="KW-0418">Kinase</keyword>
<dbReference type="InterPro" id="IPR003661">
    <property type="entry name" value="HisK_dim/P_dom"/>
</dbReference>
<dbReference type="Pfam" id="PF00072">
    <property type="entry name" value="Response_reg"/>
    <property type="match status" value="2"/>
</dbReference>
<dbReference type="SUPFAM" id="SSF52172">
    <property type="entry name" value="CheY-like"/>
    <property type="match status" value="2"/>
</dbReference>
<feature type="domain" description="Response regulatory" evidence="24">
    <location>
        <begin position="751"/>
        <end position="873"/>
    </location>
</feature>
<dbReference type="InterPro" id="IPR001789">
    <property type="entry name" value="Sig_transdc_resp-reg_receiver"/>
</dbReference>
<keyword evidence="7 22" id="KW-0812">Transmembrane</keyword>
<feature type="domain" description="PAS" evidence="25">
    <location>
        <begin position="358"/>
        <end position="411"/>
    </location>
</feature>
<evidence type="ECO:0000256" key="9">
    <source>
        <dbReference type="ARBA" id="ARBA00022741"/>
    </source>
</evidence>
<comment type="function">
    <text evidence="16">Member of the two-component regulatory system BvgS/BvgA. Phosphorylates BvgA via a four-step phosphorelay in response to environmental signals.</text>
</comment>
<dbReference type="CDD" id="cd16922">
    <property type="entry name" value="HATPase_EvgS-ArcB-TorS-like"/>
    <property type="match status" value="1"/>
</dbReference>
<evidence type="ECO:0000259" key="24">
    <source>
        <dbReference type="PROSITE" id="PS50110"/>
    </source>
</evidence>
<dbReference type="PROSITE" id="PS50109">
    <property type="entry name" value="HIS_KIN"/>
    <property type="match status" value="1"/>
</dbReference>
<dbReference type="SUPFAM" id="SSF55874">
    <property type="entry name" value="ATPase domain of HSP90 chaperone/DNA topoisomerase II/histidine kinase"/>
    <property type="match status" value="1"/>
</dbReference>
<dbReference type="Pfam" id="PF13426">
    <property type="entry name" value="PAS_9"/>
    <property type="match status" value="1"/>
</dbReference>
<dbReference type="InterPro" id="IPR036641">
    <property type="entry name" value="HPT_dom_sf"/>
</dbReference>
<keyword evidence="30" id="KW-1185">Reference proteome</keyword>
<dbReference type="InterPro" id="IPR033479">
    <property type="entry name" value="dCache_1"/>
</dbReference>
<evidence type="ECO:0000256" key="12">
    <source>
        <dbReference type="ARBA" id="ARBA00022989"/>
    </source>
</evidence>
<evidence type="ECO:0000256" key="1">
    <source>
        <dbReference type="ARBA" id="ARBA00000085"/>
    </source>
</evidence>
<reference evidence="29 30" key="1">
    <citation type="submission" date="2019-12" db="EMBL/GenBank/DDBJ databases">
        <title>Novel species isolated from a subtropical stream in China.</title>
        <authorList>
            <person name="Lu H."/>
        </authorList>
    </citation>
    <scope>NUCLEOTIDE SEQUENCE [LARGE SCALE GENOMIC DNA]</scope>
    <source>
        <strain evidence="29 30">FT135W</strain>
    </source>
</reference>
<feature type="modified residue" description="Phosphohistidine" evidence="20">
    <location>
        <position position="1156"/>
    </location>
</feature>
<feature type="domain" description="Histidine kinase" evidence="23">
    <location>
        <begin position="513"/>
        <end position="734"/>
    </location>
</feature>
<dbReference type="InterPro" id="IPR000014">
    <property type="entry name" value="PAS"/>
</dbReference>
<organism evidence="29 30">
    <name type="scientific">Duganella flavida</name>
    <dbReference type="NCBI Taxonomy" id="2692175"/>
    <lineage>
        <taxon>Bacteria</taxon>
        <taxon>Pseudomonadati</taxon>
        <taxon>Pseudomonadota</taxon>
        <taxon>Betaproteobacteria</taxon>
        <taxon>Burkholderiales</taxon>
        <taxon>Oxalobacteraceae</taxon>
        <taxon>Telluria group</taxon>
        <taxon>Duganella</taxon>
    </lineage>
</organism>
<dbReference type="Pfam" id="PF01627">
    <property type="entry name" value="Hpt"/>
    <property type="match status" value="1"/>
</dbReference>
<dbReference type="EC" id="2.7.13.3" evidence="3"/>
<dbReference type="CDD" id="cd00082">
    <property type="entry name" value="HisKA"/>
    <property type="match status" value="1"/>
</dbReference>
<dbReference type="SUPFAM" id="SSF47384">
    <property type="entry name" value="Homodimeric domain of signal transducing histidine kinase"/>
    <property type="match status" value="1"/>
</dbReference>
<dbReference type="NCBIfam" id="TIGR00229">
    <property type="entry name" value="sensory_box"/>
    <property type="match status" value="1"/>
</dbReference>
<dbReference type="Gene3D" id="1.10.287.130">
    <property type="match status" value="1"/>
</dbReference>
<dbReference type="Gene3D" id="3.30.450.20">
    <property type="entry name" value="PAS domain"/>
    <property type="match status" value="2"/>
</dbReference>
<evidence type="ECO:0000256" key="8">
    <source>
        <dbReference type="ARBA" id="ARBA00022729"/>
    </source>
</evidence>
<evidence type="ECO:0000259" key="25">
    <source>
        <dbReference type="PROSITE" id="PS50112"/>
    </source>
</evidence>
<keyword evidence="6" id="KW-0808">Transferase</keyword>
<keyword evidence="15 22" id="KW-0472">Membrane</keyword>
<dbReference type="InterPro" id="IPR003660">
    <property type="entry name" value="HAMP_dom"/>
</dbReference>
<dbReference type="SMART" id="SM00387">
    <property type="entry name" value="HATPase_c"/>
    <property type="match status" value="1"/>
</dbReference>
<evidence type="ECO:0000256" key="13">
    <source>
        <dbReference type="ARBA" id="ARBA00023012"/>
    </source>
</evidence>
<feature type="transmembrane region" description="Helical" evidence="22">
    <location>
        <begin position="287"/>
        <end position="307"/>
    </location>
</feature>
<dbReference type="InterPro" id="IPR029151">
    <property type="entry name" value="Sensor-like_sf"/>
</dbReference>
<dbReference type="Proteomes" id="UP000479335">
    <property type="component" value="Unassembled WGS sequence"/>
</dbReference>
<keyword evidence="5 21" id="KW-0597">Phosphoprotein</keyword>
<keyword evidence="8" id="KW-0732">Signal</keyword>
<dbReference type="Pfam" id="PF02518">
    <property type="entry name" value="HATPase_c"/>
    <property type="match status" value="1"/>
</dbReference>
<dbReference type="InterPro" id="IPR005467">
    <property type="entry name" value="His_kinase_dom"/>
</dbReference>
<dbReference type="CDD" id="cd00130">
    <property type="entry name" value="PAS"/>
    <property type="match status" value="1"/>
</dbReference>
<dbReference type="GO" id="GO:0000155">
    <property type="term" value="F:phosphorelay sensor kinase activity"/>
    <property type="evidence" value="ECO:0007669"/>
    <property type="project" value="InterPro"/>
</dbReference>
<dbReference type="PANTHER" id="PTHR45339">
    <property type="entry name" value="HYBRID SIGNAL TRANSDUCTION HISTIDINE KINASE J"/>
    <property type="match status" value="1"/>
</dbReference>
<dbReference type="SUPFAM" id="SSF103190">
    <property type="entry name" value="Sensory domain-like"/>
    <property type="match status" value="1"/>
</dbReference>
<evidence type="ECO:0000256" key="7">
    <source>
        <dbReference type="ARBA" id="ARBA00022692"/>
    </source>
</evidence>
<dbReference type="Gene3D" id="6.10.340.10">
    <property type="match status" value="1"/>
</dbReference>
<keyword evidence="12 22" id="KW-1133">Transmembrane helix</keyword>
<dbReference type="FunFam" id="3.30.565.10:FF:000010">
    <property type="entry name" value="Sensor histidine kinase RcsC"/>
    <property type="match status" value="1"/>
</dbReference>
<proteinExistence type="predicted"/>
<evidence type="ECO:0000313" key="29">
    <source>
        <dbReference type="EMBL" id="MYM22871.1"/>
    </source>
</evidence>
<dbReference type="PROSITE" id="PS50113">
    <property type="entry name" value="PAC"/>
    <property type="match status" value="1"/>
</dbReference>
<evidence type="ECO:0000256" key="16">
    <source>
        <dbReference type="ARBA" id="ARBA00058004"/>
    </source>
</evidence>
<dbReference type="PRINTS" id="PR00344">
    <property type="entry name" value="BCTRLSENSOR"/>
</dbReference>
<dbReference type="PROSITE" id="PS50885">
    <property type="entry name" value="HAMP"/>
    <property type="match status" value="1"/>
</dbReference>
<evidence type="ECO:0000256" key="19">
    <source>
        <dbReference type="ARBA" id="ARBA00070152"/>
    </source>
</evidence>
<evidence type="ECO:0000256" key="18">
    <source>
        <dbReference type="ARBA" id="ARBA00068150"/>
    </source>
</evidence>
<feature type="modified residue" description="4-aspartylphosphate" evidence="21">
    <location>
        <position position="805"/>
    </location>
</feature>
<dbReference type="AlphaFoldDB" id="A0A6L8KEH6"/>
<dbReference type="CDD" id="cd12914">
    <property type="entry name" value="PDC1_DGC_like"/>
    <property type="match status" value="1"/>
</dbReference>
<keyword evidence="14" id="KW-0843">Virulence</keyword>
<evidence type="ECO:0000256" key="15">
    <source>
        <dbReference type="ARBA" id="ARBA00023136"/>
    </source>
</evidence>
<evidence type="ECO:0000256" key="11">
    <source>
        <dbReference type="ARBA" id="ARBA00022840"/>
    </source>
</evidence>
<evidence type="ECO:0000259" key="27">
    <source>
        <dbReference type="PROSITE" id="PS50885"/>
    </source>
</evidence>
<dbReference type="Pfam" id="PF00512">
    <property type="entry name" value="HisKA"/>
    <property type="match status" value="1"/>
</dbReference>
<dbReference type="InterPro" id="IPR035965">
    <property type="entry name" value="PAS-like_dom_sf"/>
</dbReference>
<dbReference type="PANTHER" id="PTHR45339:SF1">
    <property type="entry name" value="HYBRID SIGNAL TRANSDUCTION HISTIDINE KINASE J"/>
    <property type="match status" value="1"/>
</dbReference>
<protein>
    <recommendedName>
        <fullName evidence="18">Sensory/regulatory protein RpfC</fullName>
        <ecNumber evidence="3">2.7.13.3</ecNumber>
    </recommendedName>
    <alternativeName>
        <fullName evidence="19">Virulence sensor protein BvgS</fullName>
    </alternativeName>
</protein>
<dbReference type="InterPro" id="IPR001610">
    <property type="entry name" value="PAC"/>
</dbReference>
<keyword evidence="4" id="KW-1003">Cell membrane</keyword>
<keyword evidence="13" id="KW-0902">Two-component regulatory system</keyword>
<evidence type="ECO:0000259" key="26">
    <source>
        <dbReference type="PROSITE" id="PS50113"/>
    </source>
</evidence>
<evidence type="ECO:0000256" key="17">
    <source>
        <dbReference type="ARBA" id="ARBA00064003"/>
    </source>
</evidence>
<dbReference type="Gene3D" id="1.20.120.160">
    <property type="entry name" value="HPT domain"/>
    <property type="match status" value="1"/>
</dbReference>
<feature type="modified residue" description="4-aspartylphosphate" evidence="21">
    <location>
        <position position="948"/>
    </location>
</feature>
<dbReference type="Pfam" id="PF00672">
    <property type="entry name" value="HAMP"/>
    <property type="match status" value="1"/>
</dbReference>
<dbReference type="InterPro" id="IPR036097">
    <property type="entry name" value="HisK_dim/P_sf"/>
</dbReference>
<dbReference type="InterPro" id="IPR008207">
    <property type="entry name" value="Sig_transdc_His_kin_Hpt_dom"/>
</dbReference>
<dbReference type="SMART" id="SM00388">
    <property type="entry name" value="HisKA"/>
    <property type="match status" value="1"/>
</dbReference>
<keyword evidence="11" id="KW-0067">ATP-binding</keyword>
<dbReference type="SMART" id="SM00091">
    <property type="entry name" value="PAS"/>
    <property type="match status" value="1"/>
</dbReference>
<evidence type="ECO:0000256" key="14">
    <source>
        <dbReference type="ARBA" id="ARBA00023026"/>
    </source>
</evidence>
<dbReference type="SMART" id="SM00448">
    <property type="entry name" value="REC"/>
    <property type="match status" value="2"/>
</dbReference>